<sequence length="49" mass="5133">EGRSAVDLAGGAQIVARLIKSLSGRPEPGHENLLTVFCGMLMNYSSDNG</sequence>
<gene>
    <name evidence="1" type="ORF">GSTENG00010141001</name>
</gene>
<evidence type="ECO:0000313" key="1">
    <source>
        <dbReference type="EMBL" id="CAF94171.1"/>
    </source>
</evidence>
<feature type="non-terminal residue" evidence="1">
    <location>
        <position position="49"/>
    </location>
</feature>
<dbReference type="KEGG" id="tng:GSTEN00010141G001"/>
<dbReference type="OrthoDB" id="26149at2759"/>
<proteinExistence type="predicted"/>
<dbReference type="AlphaFoldDB" id="Q4SYW1"/>
<organism evidence="1">
    <name type="scientific">Tetraodon nigroviridis</name>
    <name type="common">Spotted green pufferfish</name>
    <name type="synonym">Chelonodon nigroviridis</name>
    <dbReference type="NCBI Taxonomy" id="99883"/>
    <lineage>
        <taxon>Eukaryota</taxon>
        <taxon>Metazoa</taxon>
        <taxon>Chordata</taxon>
        <taxon>Craniata</taxon>
        <taxon>Vertebrata</taxon>
        <taxon>Euteleostomi</taxon>
        <taxon>Actinopterygii</taxon>
        <taxon>Neopterygii</taxon>
        <taxon>Teleostei</taxon>
        <taxon>Neoteleostei</taxon>
        <taxon>Acanthomorphata</taxon>
        <taxon>Eupercaria</taxon>
        <taxon>Tetraodontiformes</taxon>
        <taxon>Tetradontoidea</taxon>
        <taxon>Tetraodontidae</taxon>
        <taxon>Tetraodon</taxon>
    </lineage>
</organism>
<reference evidence="1" key="1">
    <citation type="journal article" date="2004" name="Nature">
        <title>Genome duplication in the teleost fish Tetraodon nigroviridis reveals the early vertebrate proto-karyotype.</title>
        <authorList>
            <person name="Jaillon O."/>
            <person name="Aury J.-M."/>
            <person name="Brunet F."/>
            <person name="Petit J.-L."/>
            <person name="Stange-Thomann N."/>
            <person name="Mauceli E."/>
            <person name="Bouneau L."/>
            <person name="Fischer C."/>
            <person name="Ozouf-Costaz C."/>
            <person name="Bernot A."/>
            <person name="Nicaud S."/>
            <person name="Jaffe D."/>
            <person name="Fisher S."/>
            <person name="Lutfalla G."/>
            <person name="Dossat C."/>
            <person name="Segurens B."/>
            <person name="Dasilva C."/>
            <person name="Salanoubat M."/>
            <person name="Levy M."/>
            <person name="Boudet N."/>
            <person name="Castellano S."/>
            <person name="Anthouard V."/>
            <person name="Jubin C."/>
            <person name="Castelli V."/>
            <person name="Katinka M."/>
            <person name="Vacherie B."/>
            <person name="Biemont C."/>
            <person name="Skalli Z."/>
            <person name="Cattolico L."/>
            <person name="Poulain J."/>
            <person name="De Berardinis V."/>
            <person name="Cruaud C."/>
            <person name="Duprat S."/>
            <person name="Brottier P."/>
            <person name="Coutanceau J.-P."/>
            <person name="Gouzy J."/>
            <person name="Parra G."/>
            <person name="Lardier G."/>
            <person name="Chapple C."/>
            <person name="McKernan K.J."/>
            <person name="McEwan P."/>
            <person name="Bosak S."/>
            <person name="Kellis M."/>
            <person name="Volff J.-N."/>
            <person name="Guigo R."/>
            <person name="Zody M.C."/>
            <person name="Mesirov J."/>
            <person name="Lindblad-Toh K."/>
            <person name="Birren B."/>
            <person name="Nusbaum C."/>
            <person name="Kahn D."/>
            <person name="Robinson-Rechavi M."/>
            <person name="Laudet V."/>
            <person name="Schachter V."/>
            <person name="Quetier F."/>
            <person name="Saurin W."/>
            <person name="Scarpelli C."/>
            <person name="Wincker P."/>
            <person name="Lander E.S."/>
            <person name="Weissenbach J."/>
            <person name="Roest Crollius H."/>
        </authorList>
    </citation>
    <scope>NUCLEOTIDE SEQUENCE [LARGE SCALE GENOMIC DNA]</scope>
</reference>
<name>Q4SYW1_TETNG</name>
<accession>Q4SYW1</accession>
<reference evidence="1" key="2">
    <citation type="submission" date="2004-02" db="EMBL/GenBank/DDBJ databases">
        <authorList>
            <consortium name="Genoscope"/>
            <consortium name="Whitehead Institute Centre for Genome Research"/>
        </authorList>
    </citation>
    <scope>NUCLEOTIDE SEQUENCE</scope>
</reference>
<feature type="non-terminal residue" evidence="1">
    <location>
        <position position="1"/>
    </location>
</feature>
<dbReference type="EMBL" id="CAAE01011933">
    <property type="protein sequence ID" value="CAF94171.1"/>
    <property type="molecule type" value="Genomic_DNA"/>
</dbReference>
<protein>
    <submittedName>
        <fullName evidence="1">Chromosome undetermined SCAF11933, whole genome shotgun sequence</fullName>
    </submittedName>
</protein>